<evidence type="ECO:0000313" key="2">
    <source>
        <dbReference type="Proteomes" id="UP001500279"/>
    </source>
</evidence>
<proteinExistence type="predicted"/>
<protein>
    <submittedName>
        <fullName evidence="1">Uncharacterized protein</fullName>
    </submittedName>
</protein>
<dbReference type="EMBL" id="BAAAEW010000052">
    <property type="protein sequence ID" value="GAA0770637.1"/>
    <property type="molecule type" value="Genomic_DNA"/>
</dbReference>
<gene>
    <name evidence="1" type="ORF">GCM10009107_62490</name>
</gene>
<organism evidence="1 2">
    <name type="scientific">Ideonella azotifigens</name>
    <dbReference type="NCBI Taxonomy" id="513160"/>
    <lineage>
        <taxon>Bacteria</taxon>
        <taxon>Pseudomonadati</taxon>
        <taxon>Pseudomonadota</taxon>
        <taxon>Betaproteobacteria</taxon>
        <taxon>Burkholderiales</taxon>
        <taxon>Sphaerotilaceae</taxon>
        <taxon>Ideonella</taxon>
    </lineage>
</organism>
<comment type="caution">
    <text evidence="1">The sequence shown here is derived from an EMBL/GenBank/DDBJ whole genome shotgun (WGS) entry which is preliminary data.</text>
</comment>
<accession>A0ABN1KLR7</accession>
<reference evidence="1 2" key="1">
    <citation type="journal article" date="2019" name="Int. J. Syst. Evol. Microbiol.">
        <title>The Global Catalogue of Microorganisms (GCM) 10K type strain sequencing project: providing services to taxonomists for standard genome sequencing and annotation.</title>
        <authorList>
            <consortium name="The Broad Institute Genomics Platform"/>
            <consortium name="The Broad Institute Genome Sequencing Center for Infectious Disease"/>
            <person name="Wu L."/>
            <person name="Ma J."/>
        </authorList>
    </citation>
    <scope>NUCLEOTIDE SEQUENCE [LARGE SCALE GENOMIC DNA]</scope>
    <source>
        <strain evidence="1 2">JCM 15503</strain>
    </source>
</reference>
<evidence type="ECO:0000313" key="1">
    <source>
        <dbReference type="EMBL" id="GAA0770637.1"/>
    </source>
</evidence>
<sequence length="168" mass="18286">MRPATDEEISGVKAAPRILGDVQNSKGPLWAFETVQGATWITDGTSAGRSGIRCDGPGFTLPAREFPGIEWGVSKLIGYTSPAAYAASAAEVDRIVREESLARDRKDRGEMRALAAFQSGLKAGDMTNCGMVVEVRPSILQVQMRETLRWVRRDQLRQSSVKSCNVEG</sequence>
<dbReference type="Proteomes" id="UP001500279">
    <property type="component" value="Unassembled WGS sequence"/>
</dbReference>
<name>A0ABN1KLR7_9BURK</name>
<keyword evidence="2" id="KW-1185">Reference proteome</keyword>